<reference evidence="1" key="1">
    <citation type="journal article" date="2020" name="Nature">
        <title>Giant virus diversity and host interactions through global metagenomics.</title>
        <authorList>
            <person name="Schulz F."/>
            <person name="Roux S."/>
            <person name="Paez-Espino D."/>
            <person name="Jungbluth S."/>
            <person name="Walsh D.A."/>
            <person name="Denef V.J."/>
            <person name="McMahon K.D."/>
            <person name="Konstantinidis K.T."/>
            <person name="Eloe-Fadrosh E.A."/>
            <person name="Kyrpides N.C."/>
            <person name="Woyke T."/>
        </authorList>
    </citation>
    <scope>NUCLEOTIDE SEQUENCE</scope>
    <source>
        <strain evidence="1">GVMAG-M-3300020192-26</strain>
    </source>
</reference>
<proteinExistence type="predicted"/>
<dbReference type="EMBL" id="MN739354">
    <property type="protein sequence ID" value="QHT00355.1"/>
    <property type="molecule type" value="Genomic_DNA"/>
</dbReference>
<sequence length="280" mass="29659">MLLFLLSLLFIAIQSQTACGFDRTTIIYAPGSSCSSKIVESDCLSSVALDITTGQSYKCLFSAGTCSQDTTACKPSCFLGDRHPVSPSCSYSTCNSEFIGGYGNSQICYMNYLAICTSIPCDFSCTGYVTVSSCSGLTQAQCKVSQIHSATGDNNCAWDGFGCVMKEECIKICDGVYSTSDCTTVSPVGDCEQYYELHAGNLKYDCQYGFGSCSSTYSNGKCYFPGAGNCGGTIATSCSSFITKSTCNARYILDGGIGGTYRQCGWTSGAGCFPNKPCKH</sequence>
<organism evidence="1">
    <name type="scientific">viral metagenome</name>
    <dbReference type="NCBI Taxonomy" id="1070528"/>
    <lineage>
        <taxon>unclassified sequences</taxon>
        <taxon>metagenomes</taxon>
        <taxon>organismal metagenomes</taxon>
    </lineage>
</organism>
<protein>
    <submittedName>
        <fullName evidence="1">Uncharacterized protein</fullName>
    </submittedName>
</protein>
<dbReference type="AlphaFoldDB" id="A0A6C0C9F5"/>
<name>A0A6C0C9F5_9ZZZZ</name>
<evidence type="ECO:0000313" key="1">
    <source>
        <dbReference type="EMBL" id="QHT00355.1"/>
    </source>
</evidence>
<accession>A0A6C0C9F5</accession>